<dbReference type="Gramene" id="rna3503">
    <property type="protein sequence ID" value="RHN79680.1"/>
    <property type="gene ID" value="gene3503"/>
</dbReference>
<sequence>MRLSTITTNTTATCRGFVGSCRCVIGAPATSSRTACCVSPCCRSATTRSTTTTRTISPPLRESMNLKTCAFVVSFSVAVSTEFVRIVHKFRFTSCIGSNFKSHDIITVLLN</sequence>
<dbReference type="Proteomes" id="UP000265566">
    <property type="component" value="Chromosome 1"/>
</dbReference>
<gene>
    <name evidence="1" type="ORF">MtrunA17_Chr1g0179961</name>
</gene>
<protein>
    <submittedName>
        <fullName evidence="1">Uncharacterized protein</fullName>
    </submittedName>
</protein>
<accession>A0A396JN08</accession>
<dbReference type="EMBL" id="PSQE01000001">
    <property type="protein sequence ID" value="RHN79680.1"/>
    <property type="molecule type" value="Genomic_DNA"/>
</dbReference>
<dbReference type="AlphaFoldDB" id="A0A396JN08"/>
<organism evidence="1">
    <name type="scientific">Medicago truncatula</name>
    <name type="common">Barrel medic</name>
    <name type="synonym">Medicago tribuloides</name>
    <dbReference type="NCBI Taxonomy" id="3880"/>
    <lineage>
        <taxon>Eukaryota</taxon>
        <taxon>Viridiplantae</taxon>
        <taxon>Streptophyta</taxon>
        <taxon>Embryophyta</taxon>
        <taxon>Tracheophyta</taxon>
        <taxon>Spermatophyta</taxon>
        <taxon>Magnoliopsida</taxon>
        <taxon>eudicotyledons</taxon>
        <taxon>Gunneridae</taxon>
        <taxon>Pentapetalae</taxon>
        <taxon>rosids</taxon>
        <taxon>fabids</taxon>
        <taxon>Fabales</taxon>
        <taxon>Fabaceae</taxon>
        <taxon>Papilionoideae</taxon>
        <taxon>50 kb inversion clade</taxon>
        <taxon>NPAAA clade</taxon>
        <taxon>Hologalegina</taxon>
        <taxon>IRL clade</taxon>
        <taxon>Trifolieae</taxon>
        <taxon>Medicago</taxon>
    </lineage>
</organism>
<proteinExistence type="predicted"/>
<reference evidence="1" key="1">
    <citation type="journal article" date="2018" name="Nat. Plants">
        <title>Whole-genome landscape of Medicago truncatula symbiotic genes.</title>
        <authorList>
            <person name="Pecrix Y."/>
            <person name="Gamas P."/>
            <person name="Carrere S."/>
        </authorList>
    </citation>
    <scope>NUCLEOTIDE SEQUENCE</scope>
    <source>
        <tissue evidence="1">Leaves</tissue>
    </source>
</reference>
<evidence type="ECO:0000313" key="1">
    <source>
        <dbReference type="EMBL" id="RHN79680.1"/>
    </source>
</evidence>
<name>A0A396JN08_MEDTR</name>
<comment type="caution">
    <text evidence="1">The sequence shown here is derived from an EMBL/GenBank/DDBJ whole genome shotgun (WGS) entry which is preliminary data.</text>
</comment>